<dbReference type="EMBL" id="JXII01000009">
    <property type="protein sequence ID" value="KIH70033.1"/>
    <property type="molecule type" value="Genomic_DNA"/>
</dbReference>
<dbReference type="AlphaFoldDB" id="A0A0C2DJ82"/>
<dbReference type="Pfam" id="PF06114">
    <property type="entry name" value="Peptidase_M78"/>
    <property type="match status" value="1"/>
</dbReference>
<keyword evidence="5" id="KW-1185">Reference proteome</keyword>
<gene>
    <name evidence="3" type="ORF">F7P68_0012450</name>
    <name evidence="2" type="ORF">SN16_11035</name>
</gene>
<reference evidence="3" key="2">
    <citation type="submission" date="2020-04" db="EMBL/GenBank/DDBJ databases">
        <authorList>
            <person name="Tanveer F."/>
            <person name="Xie Y."/>
            <person name="Shinwari Z.K."/>
        </authorList>
    </citation>
    <scope>NUCLEOTIDE SEQUENCE</scope>
    <source>
        <strain evidence="3">MOSEL-ME25</strain>
    </source>
</reference>
<evidence type="ECO:0000313" key="3">
    <source>
        <dbReference type="EMBL" id="MDB0581335.1"/>
    </source>
</evidence>
<dbReference type="OrthoDB" id="1707128at2"/>
<protein>
    <recommendedName>
        <fullName evidence="1">IrrE N-terminal-like domain-containing protein</fullName>
    </recommendedName>
</protein>
<evidence type="ECO:0000313" key="5">
    <source>
        <dbReference type="Proteomes" id="UP000527860"/>
    </source>
</evidence>
<dbReference type="GeneID" id="77846086"/>
<dbReference type="Proteomes" id="UP000031546">
    <property type="component" value="Unassembled WGS sequence"/>
</dbReference>
<organism evidence="2 4">
    <name type="scientific">Salinicoccus roseus</name>
    <dbReference type="NCBI Taxonomy" id="45670"/>
    <lineage>
        <taxon>Bacteria</taxon>
        <taxon>Bacillati</taxon>
        <taxon>Bacillota</taxon>
        <taxon>Bacilli</taxon>
        <taxon>Bacillales</taxon>
        <taxon>Staphylococcaceae</taxon>
        <taxon>Salinicoccus</taxon>
    </lineage>
</organism>
<comment type="caution">
    <text evidence="2">The sequence shown here is derived from an EMBL/GenBank/DDBJ whole genome shotgun (WGS) entry which is preliminary data.</text>
</comment>
<dbReference type="Proteomes" id="UP000527860">
    <property type="component" value="Unassembled WGS sequence"/>
</dbReference>
<sequence>MQQLERLISRVPEVNITHDHLMPKSLDGIYYDDNIRLNANNDYYKNVAVLAEEIGHYYTSSGHITNYRDINNMRQEIRARRVGIKLVLPLENLIDCYEKGHWGDLYAMCLHLEIDRSYFEEAIEDYKRQFGAYVKYDGYLIEFEPLKIKRI</sequence>
<evidence type="ECO:0000313" key="2">
    <source>
        <dbReference type="EMBL" id="KIH70033.1"/>
    </source>
</evidence>
<name>A0A0C2DJ82_9STAP</name>
<dbReference type="InterPro" id="IPR010359">
    <property type="entry name" value="IrrE_HExxH"/>
</dbReference>
<evidence type="ECO:0000259" key="1">
    <source>
        <dbReference type="Pfam" id="PF06114"/>
    </source>
</evidence>
<reference evidence="2 4" key="1">
    <citation type="submission" date="2015-01" db="EMBL/GenBank/DDBJ databases">
        <title>Genome sequences of high lactate-tolerant strain Salinicoccus roseus W12 with industrial interest.</title>
        <authorList>
            <person name="Wang H."/>
            <person name="Yu B."/>
        </authorList>
    </citation>
    <scope>NUCLEOTIDE SEQUENCE [LARGE SCALE GENOMIC DNA]</scope>
    <source>
        <strain evidence="2 4">W12</strain>
    </source>
</reference>
<feature type="domain" description="IrrE N-terminal-like" evidence="1">
    <location>
        <begin position="14"/>
        <end position="102"/>
    </location>
</feature>
<evidence type="ECO:0000313" key="4">
    <source>
        <dbReference type="Proteomes" id="UP000031546"/>
    </source>
</evidence>
<dbReference type="RefSeq" id="WP_040106674.1">
    <property type="nucleotide sequence ID" value="NZ_JABEVU030000001.1"/>
</dbReference>
<dbReference type="STRING" id="45670.SN16_11035"/>
<accession>A0A0C2DJ82</accession>
<dbReference type="EMBL" id="JABEVU030000001">
    <property type="protein sequence ID" value="MDB0581335.1"/>
    <property type="molecule type" value="Genomic_DNA"/>
</dbReference>
<reference evidence="3" key="3">
    <citation type="submission" date="2022-12" db="EMBL/GenBank/DDBJ databases">
        <title>Genome analysis and biological profiling of marine Salinicoccus roseus MOSEL-ME25.</title>
        <authorList>
            <person name="Mirza F.T."/>
            <person name="Xie Y."/>
            <person name="Shinwari Z.K."/>
        </authorList>
    </citation>
    <scope>NUCLEOTIDE SEQUENCE</scope>
    <source>
        <strain evidence="3">MOSEL-ME25</strain>
    </source>
</reference>
<proteinExistence type="predicted"/>